<dbReference type="EMBL" id="VTZN01000147">
    <property type="protein sequence ID" value="KAA1248575.1"/>
    <property type="molecule type" value="Genomic_DNA"/>
</dbReference>
<feature type="region of interest" description="Disordered" evidence="1">
    <location>
        <begin position="191"/>
        <end position="215"/>
    </location>
</feature>
<dbReference type="Pfam" id="PF14032">
    <property type="entry name" value="PknH_C"/>
    <property type="match status" value="1"/>
</dbReference>
<feature type="domain" description="PknH-like extracellular" evidence="3">
    <location>
        <begin position="224"/>
        <end position="407"/>
    </location>
</feature>
<dbReference type="OrthoDB" id="4749785at2"/>
<dbReference type="AlphaFoldDB" id="A0A5B1BL33"/>
<name>A0A5B1BL33_MYCSI</name>
<keyword evidence="2" id="KW-0472">Membrane</keyword>
<dbReference type="InterPro" id="IPR038232">
    <property type="entry name" value="PknH-like_Extracell_sf"/>
</dbReference>
<reference evidence="4 5" key="1">
    <citation type="submission" date="2019-09" db="EMBL/GenBank/DDBJ databases">
        <title>Report of infection by Mycobacterium simiae a patient suffering from pulmonary tuberculosis.</title>
        <authorList>
            <person name="Mohanty P.S."/>
            <person name="Bansal A.K."/>
            <person name="Singh H."/>
            <person name="Sharma S."/>
            <person name="Patil S.A."/>
            <person name="Upadhaya P."/>
            <person name="Singh P.K."/>
            <person name="Kumar D."/>
            <person name="Kumar S."/>
            <person name="Singh R.K."/>
            <person name="Chaudhary B."/>
        </authorList>
    </citation>
    <scope>NUCLEOTIDE SEQUENCE [LARGE SCALE GENOMIC DNA]</scope>
    <source>
        <strain evidence="4 5">JAL-560-SIM</strain>
    </source>
</reference>
<comment type="caution">
    <text evidence="4">The sequence shown here is derived from an EMBL/GenBank/DDBJ whole genome shotgun (WGS) entry which is preliminary data.</text>
</comment>
<evidence type="ECO:0000313" key="4">
    <source>
        <dbReference type="EMBL" id="KAA1248575.1"/>
    </source>
</evidence>
<gene>
    <name evidence="4" type="ORF">F0Q45_19815</name>
</gene>
<feature type="compositionally biased region" description="Basic residues" evidence="1">
    <location>
        <begin position="44"/>
        <end position="59"/>
    </location>
</feature>
<dbReference type="InterPro" id="IPR026954">
    <property type="entry name" value="PknH-like_Extracell"/>
</dbReference>
<evidence type="ECO:0000256" key="1">
    <source>
        <dbReference type="SAM" id="MobiDB-lite"/>
    </source>
</evidence>
<evidence type="ECO:0000313" key="5">
    <source>
        <dbReference type="Proteomes" id="UP000324701"/>
    </source>
</evidence>
<accession>A0A5B1BL33</accession>
<sequence>MGLPTRPDRTQQRGNRRGGMRRGRDATGGCDRHQSCRPSALTRSPRKPPAHTQIHRKDRYRMVFHPSAPLTMPPHPPAREGGQPIAAPCQPHLSMDDPWAPNAGRPSANPTGDANELTVVLPRRIGGFVDRVNPPPPPLAGVPNWPPAGYWPAPRGNPHRKWALIGGAAAAALTIALCVGVIIAAAGGSQPPPGTMTHTPSAPPPPTSATRVTPAPGPVVSIDLLPQLLPDPAVINTIEGATNIAVLLDPKAGNAFSDLPTDRPECQGIEHPALTATLQGSGWIAAQTQILRDPGSNWKHLVTNAVIDFTSAQAANDFAARQAQAWAKCNDKPLTSSAPGQEPITWSVGTTTNRNGMISVLLTQEGGSGWGCQRALTARNNIVVDTRSCGLNRTDQGLAIASKIAERVPTN</sequence>
<feature type="compositionally biased region" description="Basic and acidic residues" evidence="1">
    <location>
        <begin position="22"/>
        <end position="34"/>
    </location>
</feature>
<evidence type="ECO:0000259" key="3">
    <source>
        <dbReference type="Pfam" id="PF14032"/>
    </source>
</evidence>
<dbReference type="Proteomes" id="UP000324701">
    <property type="component" value="Unassembled WGS sequence"/>
</dbReference>
<feature type="region of interest" description="Disordered" evidence="1">
    <location>
        <begin position="1"/>
        <end position="59"/>
    </location>
</feature>
<feature type="compositionally biased region" description="Basic and acidic residues" evidence="1">
    <location>
        <begin position="1"/>
        <end position="11"/>
    </location>
</feature>
<dbReference type="Gene3D" id="3.40.1000.70">
    <property type="entry name" value="PknH-like extracellular domain"/>
    <property type="match status" value="1"/>
</dbReference>
<proteinExistence type="predicted"/>
<organism evidence="4 5">
    <name type="scientific">Mycobacterium simiae</name>
    <name type="common">Mycobacterium habana</name>
    <dbReference type="NCBI Taxonomy" id="1784"/>
    <lineage>
        <taxon>Bacteria</taxon>
        <taxon>Bacillati</taxon>
        <taxon>Actinomycetota</taxon>
        <taxon>Actinomycetes</taxon>
        <taxon>Mycobacteriales</taxon>
        <taxon>Mycobacteriaceae</taxon>
        <taxon>Mycobacterium</taxon>
        <taxon>Mycobacterium simiae complex</taxon>
    </lineage>
</organism>
<keyword evidence="2" id="KW-0812">Transmembrane</keyword>
<keyword evidence="5" id="KW-1185">Reference proteome</keyword>
<feature type="transmembrane region" description="Helical" evidence="2">
    <location>
        <begin position="162"/>
        <end position="186"/>
    </location>
</feature>
<evidence type="ECO:0000256" key="2">
    <source>
        <dbReference type="SAM" id="Phobius"/>
    </source>
</evidence>
<keyword evidence="2" id="KW-1133">Transmembrane helix</keyword>
<protein>
    <submittedName>
        <fullName evidence="4">Sensor domain-containing protein</fullName>
    </submittedName>
</protein>